<dbReference type="KEGG" id="lbc:LACBIDRAFT_303642"/>
<dbReference type="InParanoid" id="B0E479"/>
<reference evidence="1 2" key="1">
    <citation type="journal article" date="2008" name="Nature">
        <title>The genome of Laccaria bicolor provides insights into mycorrhizal symbiosis.</title>
        <authorList>
            <person name="Martin F."/>
            <person name="Aerts A."/>
            <person name="Ahren D."/>
            <person name="Brun A."/>
            <person name="Danchin E.G.J."/>
            <person name="Duchaussoy F."/>
            <person name="Gibon J."/>
            <person name="Kohler A."/>
            <person name="Lindquist E."/>
            <person name="Pereda V."/>
            <person name="Salamov A."/>
            <person name="Shapiro H.J."/>
            <person name="Wuyts J."/>
            <person name="Blaudez D."/>
            <person name="Buee M."/>
            <person name="Brokstein P."/>
            <person name="Canbaeck B."/>
            <person name="Cohen D."/>
            <person name="Courty P.E."/>
            <person name="Coutinho P.M."/>
            <person name="Delaruelle C."/>
            <person name="Detter J.C."/>
            <person name="Deveau A."/>
            <person name="DiFazio S."/>
            <person name="Duplessis S."/>
            <person name="Fraissinet-Tachet L."/>
            <person name="Lucic E."/>
            <person name="Frey-Klett P."/>
            <person name="Fourrey C."/>
            <person name="Feussner I."/>
            <person name="Gay G."/>
            <person name="Grimwood J."/>
            <person name="Hoegger P.J."/>
            <person name="Jain P."/>
            <person name="Kilaru S."/>
            <person name="Labbe J."/>
            <person name="Lin Y.C."/>
            <person name="Legue V."/>
            <person name="Le Tacon F."/>
            <person name="Marmeisse R."/>
            <person name="Melayah D."/>
            <person name="Montanini B."/>
            <person name="Muratet M."/>
            <person name="Nehls U."/>
            <person name="Niculita-Hirzel H."/>
            <person name="Oudot-Le Secq M.P."/>
            <person name="Peter M."/>
            <person name="Quesneville H."/>
            <person name="Rajashekar B."/>
            <person name="Reich M."/>
            <person name="Rouhier N."/>
            <person name="Schmutz J."/>
            <person name="Yin T."/>
            <person name="Chalot M."/>
            <person name="Henrissat B."/>
            <person name="Kuees U."/>
            <person name="Lucas S."/>
            <person name="Van de Peer Y."/>
            <person name="Podila G.K."/>
            <person name="Polle A."/>
            <person name="Pukkila P.J."/>
            <person name="Richardson P.M."/>
            <person name="Rouze P."/>
            <person name="Sanders I.R."/>
            <person name="Stajich J.E."/>
            <person name="Tunlid A."/>
            <person name="Tuskan G."/>
            <person name="Grigoriev I.V."/>
        </authorList>
    </citation>
    <scope>NUCLEOTIDE SEQUENCE [LARGE SCALE GENOMIC DNA]</scope>
    <source>
        <strain evidence="2">S238N-H82 / ATCC MYA-4686</strain>
    </source>
</reference>
<dbReference type="HOGENOM" id="CLU_203397_0_0_1"/>
<evidence type="ECO:0000313" key="1">
    <source>
        <dbReference type="EMBL" id="EDQ98352.1"/>
    </source>
</evidence>
<dbReference type="AlphaFoldDB" id="B0E479"/>
<dbReference type="Proteomes" id="UP000001194">
    <property type="component" value="Unassembled WGS sequence"/>
</dbReference>
<organism evidence="2">
    <name type="scientific">Laccaria bicolor (strain S238N-H82 / ATCC MYA-4686)</name>
    <name type="common">Bicoloured deceiver</name>
    <name type="synonym">Laccaria laccata var. bicolor</name>
    <dbReference type="NCBI Taxonomy" id="486041"/>
    <lineage>
        <taxon>Eukaryota</taxon>
        <taxon>Fungi</taxon>
        <taxon>Dikarya</taxon>
        <taxon>Basidiomycota</taxon>
        <taxon>Agaricomycotina</taxon>
        <taxon>Agaricomycetes</taxon>
        <taxon>Agaricomycetidae</taxon>
        <taxon>Agaricales</taxon>
        <taxon>Agaricineae</taxon>
        <taxon>Hydnangiaceae</taxon>
        <taxon>Laccaria</taxon>
    </lineage>
</organism>
<sequence length="51" mass="5660">MASCVVFTSSVQSGFLPPKHTTMDHNQSRINPDIEGTELNHLGLVFCSLWN</sequence>
<evidence type="ECO:0000313" key="2">
    <source>
        <dbReference type="Proteomes" id="UP000001194"/>
    </source>
</evidence>
<dbReference type="GeneID" id="6086653"/>
<gene>
    <name evidence="1" type="ORF">LACBIDRAFT_303642</name>
</gene>
<dbReference type="EMBL" id="DS547325">
    <property type="protein sequence ID" value="EDQ98352.1"/>
    <property type="molecule type" value="Genomic_DNA"/>
</dbReference>
<accession>B0E479</accession>
<protein>
    <submittedName>
        <fullName evidence="1">Predicted protein</fullName>
    </submittedName>
</protein>
<dbReference type="RefSeq" id="XP_001890996.1">
    <property type="nucleotide sequence ID" value="XM_001890961.1"/>
</dbReference>
<name>B0E479_LACBS</name>
<keyword evidence="2" id="KW-1185">Reference proteome</keyword>
<proteinExistence type="predicted"/>